<feature type="region of interest" description="Disordered" evidence="2">
    <location>
        <begin position="151"/>
        <end position="178"/>
    </location>
</feature>
<reference evidence="4" key="1">
    <citation type="journal article" date="2015" name="Genome Announc.">
        <title>Draft genome sequence of the cellulolytic fungus Chaetomium globosum.</title>
        <authorList>
            <person name="Cuomo C.A."/>
            <person name="Untereiner W.A."/>
            <person name="Ma L.-J."/>
            <person name="Grabherr M."/>
            <person name="Birren B.W."/>
        </authorList>
    </citation>
    <scope>NUCLEOTIDE SEQUENCE [LARGE SCALE GENOMIC DNA]</scope>
    <source>
        <strain evidence="4">ATCC 6205 / CBS 148.51 / DSM 1962 / NBRC 6347 / NRRL 1970</strain>
    </source>
</reference>
<sequence length="318" mass="35967">MPAAAHRVRLTGGNRHAPLRPYLVKLGMKAQMKSHEEEEARAEAEHQAKISANELRGRVNIPDDTDDEDEATAEASGPDWGKKARRRQRDMIKKLLKAEEQRLQENQEELEDKDIEEFLVVTHGSGLSNLFPLCDLRFPGKLTPPQPLRTLSTGTTARSTIPSQSPQVTSTATQPMTGRATRPADICINGLVVATPQEWEALLKQQEYAPKQPDPNKRRVRYDVEGYNVHVINADYRFGASQKMLDLHSPTDGVRMMMALTVSGTVYFGTSKNAGDDYWEKQTFHDRFILVPNWDVLEKAGPKYGRRYLIMSHNYRAN</sequence>
<evidence type="ECO:0000256" key="1">
    <source>
        <dbReference type="SAM" id="Coils"/>
    </source>
</evidence>
<dbReference type="InterPro" id="IPR011431">
    <property type="entry name" value="Trafficking_Pga2"/>
</dbReference>
<dbReference type="GO" id="GO:0015031">
    <property type="term" value="P:protein transport"/>
    <property type="evidence" value="ECO:0007669"/>
    <property type="project" value="TreeGrafter"/>
</dbReference>
<gene>
    <name evidence="3" type="ORF">CHGG_02505</name>
</gene>
<feature type="compositionally biased region" description="Acidic residues" evidence="2">
    <location>
        <begin position="63"/>
        <end position="72"/>
    </location>
</feature>
<organism evidence="3 4">
    <name type="scientific">Chaetomium globosum (strain ATCC 6205 / CBS 148.51 / DSM 1962 / NBRC 6347 / NRRL 1970)</name>
    <name type="common">Soil fungus</name>
    <dbReference type="NCBI Taxonomy" id="306901"/>
    <lineage>
        <taxon>Eukaryota</taxon>
        <taxon>Fungi</taxon>
        <taxon>Dikarya</taxon>
        <taxon>Ascomycota</taxon>
        <taxon>Pezizomycotina</taxon>
        <taxon>Sordariomycetes</taxon>
        <taxon>Sordariomycetidae</taxon>
        <taxon>Sordariales</taxon>
        <taxon>Chaetomiaceae</taxon>
        <taxon>Chaetomium</taxon>
    </lineage>
</organism>
<protein>
    <recommendedName>
        <fullName evidence="5">NTF2 domain-containing protein</fullName>
    </recommendedName>
</protein>
<dbReference type="VEuPathDB" id="FungiDB:CHGG_02505"/>
<dbReference type="PANTHER" id="PTHR28199:SF1">
    <property type="entry name" value="PROCESSING OF GAS1 AND ALP PROTEIN 2"/>
    <property type="match status" value="1"/>
</dbReference>
<dbReference type="eggNOG" id="ENOG502ST13">
    <property type="taxonomic scope" value="Eukaryota"/>
</dbReference>
<dbReference type="AlphaFoldDB" id="Q2HB99"/>
<dbReference type="Gene3D" id="3.10.450.50">
    <property type="match status" value="1"/>
</dbReference>
<dbReference type="EMBL" id="CH408030">
    <property type="protein sequence ID" value="EAQ90570.1"/>
    <property type="molecule type" value="Genomic_DNA"/>
</dbReference>
<proteinExistence type="predicted"/>
<dbReference type="HOGENOM" id="CLU_874362_0_0_1"/>
<dbReference type="GeneID" id="4389713"/>
<evidence type="ECO:0000256" key="2">
    <source>
        <dbReference type="SAM" id="MobiDB-lite"/>
    </source>
</evidence>
<evidence type="ECO:0000313" key="3">
    <source>
        <dbReference type="EMBL" id="EAQ90570.1"/>
    </source>
</evidence>
<accession>Q2HB99</accession>
<evidence type="ECO:0008006" key="5">
    <source>
        <dbReference type="Google" id="ProtNLM"/>
    </source>
</evidence>
<feature type="coiled-coil region" evidence="1">
    <location>
        <begin position="89"/>
        <end position="116"/>
    </location>
</feature>
<name>Q2HB99_CHAGB</name>
<dbReference type="Pfam" id="PF07543">
    <property type="entry name" value="PGA2"/>
    <property type="match status" value="1"/>
</dbReference>
<dbReference type="STRING" id="306901.Q2HB99"/>
<dbReference type="OrthoDB" id="25408at2759"/>
<dbReference type="Proteomes" id="UP000001056">
    <property type="component" value="Unassembled WGS sequence"/>
</dbReference>
<dbReference type="InParanoid" id="Q2HB99"/>
<dbReference type="PANTHER" id="PTHR28199">
    <property type="entry name" value="PROCESSING OF GAS1 AND ALP PROTEIN 2"/>
    <property type="match status" value="1"/>
</dbReference>
<feature type="compositionally biased region" description="Polar residues" evidence="2">
    <location>
        <begin position="151"/>
        <end position="176"/>
    </location>
</feature>
<feature type="region of interest" description="Disordered" evidence="2">
    <location>
        <begin position="33"/>
        <end position="86"/>
    </location>
</feature>
<keyword evidence="4" id="KW-1185">Reference proteome</keyword>
<dbReference type="RefSeq" id="XP_001229021.1">
    <property type="nucleotide sequence ID" value="XM_001229020.1"/>
</dbReference>
<keyword evidence="1" id="KW-0175">Coiled coil</keyword>
<feature type="compositionally biased region" description="Basic and acidic residues" evidence="2">
    <location>
        <begin position="33"/>
        <end position="48"/>
    </location>
</feature>
<evidence type="ECO:0000313" key="4">
    <source>
        <dbReference type="Proteomes" id="UP000001056"/>
    </source>
</evidence>